<dbReference type="Pfam" id="PF12661">
    <property type="entry name" value="hEGF"/>
    <property type="match status" value="1"/>
</dbReference>
<evidence type="ECO:0000313" key="21">
    <source>
        <dbReference type="EMBL" id="VDD87979.1"/>
    </source>
</evidence>
<evidence type="ECO:0000256" key="7">
    <source>
        <dbReference type="ARBA" id="ARBA00022614"/>
    </source>
</evidence>
<keyword evidence="13 17" id="KW-0472">Membrane</keyword>
<dbReference type="InterPro" id="IPR032675">
    <property type="entry name" value="LRR_dom_sf"/>
</dbReference>
<dbReference type="SMART" id="SM00041">
    <property type="entry name" value="CT"/>
    <property type="match status" value="1"/>
</dbReference>
<comment type="subcellular location">
    <subcellularLocation>
        <location evidence="1">Cell membrane</location>
    </subcellularLocation>
    <subcellularLocation>
        <location evidence="2">Secreted</location>
    </subcellularLocation>
</comment>
<dbReference type="FunFam" id="2.10.25.10:FF:000080">
    <property type="entry name" value="Neurogenic locus notch 1"/>
    <property type="match status" value="1"/>
</dbReference>
<evidence type="ECO:0000256" key="11">
    <source>
        <dbReference type="ARBA" id="ARBA00022902"/>
    </source>
</evidence>
<keyword evidence="3" id="KW-0217">Developmental protein</keyword>
<dbReference type="SMART" id="SM00365">
    <property type="entry name" value="LRR_SD22"/>
    <property type="match status" value="4"/>
</dbReference>
<evidence type="ECO:0000256" key="4">
    <source>
        <dbReference type="ARBA" id="ARBA00022475"/>
    </source>
</evidence>
<feature type="domain" description="EGF-like" evidence="20">
    <location>
        <begin position="508"/>
        <end position="543"/>
    </location>
</feature>
<keyword evidence="11" id="KW-0524">Neurogenesis</keyword>
<keyword evidence="5" id="KW-0964">Secreted</keyword>
<evidence type="ECO:0000256" key="13">
    <source>
        <dbReference type="ARBA" id="ARBA00023136"/>
    </source>
</evidence>
<evidence type="ECO:0000313" key="22">
    <source>
        <dbReference type="Proteomes" id="UP000274131"/>
    </source>
</evidence>
<dbReference type="Proteomes" id="UP000274131">
    <property type="component" value="Unassembled WGS sequence"/>
</dbReference>
<dbReference type="PROSITE" id="PS01187">
    <property type="entry name" value="EGF_CA"/>
    <property type="match status" value="2"/>
</dbReference>
<dbReference type="InterPro" id="IPR000152">
    <property type="entry name" value="EGF-type_Asp/Asn_hydroxyl_site"/>
</dbReference>
<keyword evidence="6 16" id="KW-0245">EGF-like domain</keyword>
<dbReference type="GO" id="GO:0007411">
    <property type="term" value="P:axon guidance"/>
    <property type="evidence" value="ECO:0007669"/>
    <property type="project" value="TreeGrafter"/>
</dbReference>
<evidence type="ECO:0000256" key="10">
    <source>
        <dbReference type="ARBA" id="ARBA00022737"/>
    </source>
</evidence>
<keyword evidence="15" id="KW-0325">Glycoprotein</keyword>
<feature type="domain" description="Laminin G" evidence="19">
    <location>
        <begin position="747"/>
        <end position="922"/>
    </location>
</feature>
<feature type="domain" description="EGF-like" evidence="20">
    <location>
        <begin position="622"/>
        <end position="660"/>
    </location>
</feature>
<keyword evidence="10" id="KW-0677">Repeat</keyword>
<dbReference type="SMART" id="SM00082">
    <property type="entry name" value="LRRCT"/>
    <property type="match status" value="1"/>
</dbReference>
<dbReference type="FunFam" id="2.10.25.10:FF:000063">
    <property type="entry name" value="Slit guidance ligand 2"/>
    <property type="match status" value="1"/>
</dbReference>
<keyword evidence="12 17" id="KW-1133">Transmembrane helix</keyword>
<dbReference type="Gene3D" id="3.80.10.10">
    <property type="entry name" value="Ribonuclease Inhibitor"/>
    <property type="match status" value="3"/>
</dbReference>
<dbReference type="InterPro" id="IPR000372">
    <property type="entry name" value="LRRNT"/>
</dbReference>
<dbReference type="InterPro" id="IPR009030">
    <property type="entry name" value="Growth_fac_rcpt_cys_sf"/>
</dbReference>
<keyword evidence="4" id="KW-1003">Cell membrane</keyword>
<dbReference type="FunFam" id="3.80.10.10:FF:000002">
    <property type="entry name" value="Slit guidance ligand 2"/>
    <property type="match status" value="1"/>
</dbReference>
<dbReference type="SMART" id="SM00369">
    <property type="entry name" value="LRR_TYP"/>
    <property type="match status" value="8"/>
</dbReference>
<accession>A0A158Q9X4</accession>
<dbReference type="GO" id="GO:0008201">
    <property type="term" value="F:heparin binding"/>
    <property type="evidence" value="ECO:0007669"/>
    <property type="project" value="TreeGrafter"/>
</dbReference>
<feature type="disulfide bond" evidence="16">
    <location>
        <begin position="610"/>
        <end position="619"/>
    </location>
</feature>
<dbReference type="SMART" id="SM00181">
    <property type="entry name" value="EGF"/>
    <property type="match status" value="7"/>
</dbReference>
<evidence type="ECO:0000256" key="1">
    <source>
        <dbReference type="ARBA" id="ARBA00004236"/>
    </source>
</evidence>
<feature type="domain" description="EGF-like" evidence="20">
    <location>
        <begin position="709"/>
        <end position="744"/>
    </location>
</feature>
<dbReference type="FunFam" id="2.10.25.10:FF:000472">
    <property type="entry name" value="Uncharacterized protein, isoform A"/>
    <property type="match status" value="1"/>
</dbReference>
<keyword evidence="14 16" id="KW-1015">Disulfide bond</keyword>
<feature type="transmembrane region" description="Helical" evidence="17">
    <location>
        <begin position="71"/>
        <end position="93"/>
    </location>
</feature>
<dbReference type="SMART" id="SM00282">
    <property type="entry name" value="LamG"/>
    <property type="match status" value="1"/>
</dbReference>
<dbReference type="InterPro" id="IPR006207">
    <property type="entry name" value="Cys_knot_C"/>
</dbReference>
<dbReference type="Pfam" id="PF00008">
    <property type="entry name" value="EGF"/>
    <property type="match status" value="4"/>
</dbReference>
<dbReference type="InterPro" id="IPR001881">
    <property type="entry name" value="EGF-like_Ca-bd_dom"/>
</dbReference>
<evidence type="ECO:0000256" key="15">
    <source>
        <dbReference type="ARBA" id="ARBA00023180"/>
    </source>
</evidence>
<reference evidence="23" key="1">
    <citation type="submission" date="2016-04" db="UniProtKB">
        <authorList>
            <consortium name="WormBaseParasite"/>
        </authorList>
    </citation>
    <scope>IDENTIFICATION</scope>
</reference>
<evidence type="ECO:0000259" key="19">
    <source>
        <dbReference type="PROSITE" id="PS50025"/>
    </source>
</evidence>
<dbReference type="OrthoDB" id="283575at2759"/>
<dbReference type="PROSITE" id="PS50025">
    <property type="entry name" value="LAM_G_DOMAIN"/>
    <property type="match status" value="1"/>
</dbReference>
<feature type="disulfide bond" evidence="16">
    <location>
        <begin position="650"/>
        <end position="659"/>
    </location>
</feature>
<comment type="caution">
    <text evidence="16">Lacks conserved residue(s) required for the propagation of feature annotation.</text>
</comment>
<dbReference type="InterPro" id="IPR003591">
    <property type="entry name" value="Leu-rich_rpt_typical-subtyp"/>
</dbReference>
<dbReference type="GO" id="GO:0005509">
    <property type="term" value="F:calcium ion binding"/>
    <property type="evidence" value="ECO:0007669"/>
    <property type="project" value="InterPro"/>
</dbReference>
<dbReference type="InterPro" id="IPR001791">
    <property type="entry name" value="Laminin_G"/>
</dbReference>
<dbReference type="InterPro" id="IPR018097">
    <property type="entry name" value="EGF_Ca-bd_CS"/>
</dbReference>
<dbReference type="InterPro" id="IPR001611">
    <property type="entry name" value="Leu-rich_rpt"/>
</dbReference>
<dbReference type="GO" id="GO:0005886">
    <property type="term" value="C:plasma membrane"/>
    <property type="evidence" value="ECO:0007669"/>
    <property type="project" value="UniProtKB-SubCell"/>
</dbReference>
<evidence type="ECO:0000256" key="17">
    <source>
        <dbReference type="SAM" id="Phobius"/>
    </source>
</evidence>
<dbReference type="Pfam" id="PF01462">
    <property type="entry name" value="LRRNT"/>
    <property type="match status" value="1"/>
</dbReference>
<evidence type="ECO:0000256" key="6">
    <source>
        <dbReference type="ARBA" id="ARBA00022536"/>
    </source>
</evidence>
<feature type="domain" description="EGF-like" evidence="20">
    <location>
        <begin position="584"/>
        <end position="620"/>
    </location>
</feature>
<name>A0A158Q9X4_ENTVE</name>
<keyword evidence="22" id="KW-1185">Reference proteome</keyword>
<organism evidence="23">
    <name type="scientific">Enterobius vermicularis</name>
    <name type="common">Human pinworm</name>
    <dbReference type="NCBI Taxonomy" id="51028"/>
    <lineage>
        <taxon>Eukaryota</taxon>
        <taxon>Metazoa</taxon>
        <taxon>Ecdysozoa</taxon>
        <taxon>Nematoda</taxon>
        <taxon>Chromadorea</taxon>
        <taxon>Rhabditida</taxon>
        <taxon>Spirurina</taxon>
        <taxon>Oxyuridomorpha</taxon>
        <taxon>Oxyuroidea</taxon>
        <taxon>Oxyuridae</taxon>
        <taxon>Enterobius</taxon>
    </lineage>
</organism>
<sequence>MAKICYLFTLKIKQAAKTCRETAVCPPMCICTDSLVDCKDRGLTHIPANLPASTKIYLSSKIHIRKLLRTVFYKISLLRMLLIVLFFNIIFGLKVVFRRLGGNQITYIPPRIFQHHHLLLDLDLSSNSIAEIAPDAFQGLGSLKSLILYKNNITEIHQNTFRGLKNLTMLLLNSNRLRCVWKETFKDLRNLTLLSLFQNEVRSIAEGTFDNLPHLHTVHLGKNPLICDCNLVSFRNLINKVPFFFLISGIGLTEFPTEVPSFATELRLSNNQITVIQVISKQNKRQSAKNFRVQGIFYLSANEEGVCGDNGNYCPVDCHCQESVVKCERKGLFEFPAGIPSDTTHLSLIHNQISVIPKREINRLHNLVKLELSYNRIAAIESETFVNLKKLEMLLLNDNKIQCLEERAFAGLNNLKILSLYRNDISILPESAFKDLISLKNIVMLNNSLYCDCRMAWFSRWLNQNYLDWGMLKCDLPVNMRNQVLLSAQEHQFVCNDKIPQSILAKCNPCLEQPCKNRGTCISGKGRAFTCECKAGYHGEKCEDEIDACYGQPCLNNATCTGLQYGRFQCHCTKGFEGERCEINTDDCVEHRCRNGGTCVDEINAYRCKCLLGFGGEFCERKLEFCTMELNPCQNGGSCVRVNDTYKCYCPAGYTDENCTTNINDCQNHTCMNNAICIDGVNSYICKCSAGYSGKFCELAPISHYLYQKISPCQAQICNHGTCVEQGDDITCHCIEGYKGPRCDQLRAAGFVDPDSFIELEPWDTVPGGNLTLTVRTYAKTGVIAYYGVESHFTAELFDGRIKTAFFAGNERASHMYSYGIVNDNLPHRVEFTINGNVLIMRIDNWLPQKIENTGPKSVFEVEGKFGLYVGGIPATVAEQALAKFHVKSSESFKGCISDVFINGEFIDLEKGQQLTNIRRGCSQTVDLCHGVKCQSGGECAVNEKKEVGYECLCKSGFKGEFCEQKKVYCGKQRFLEYYREKTCRSVQKVKQGRCTGWCGNGRQCCHATKIKPKRIRLRCANGKTIVRRINIVRKCRCGFSSKCSHL</sequence>
<keyword evidence="7" id="KW-0433">Leucine-rich repeat</keyword>
<evidence type="ECO:0000259" key="20">
    <source>
        <dbReference type="PROSITE" id="PS50026"/>
    </source>
</evidence>
<proteinExistence type="predicted"/>
<dbReference type="GO" id="GO:0048495">
    <property type="term" value="F:Roundabout binding"/>
    <property type="evidence" value="ECO:0007669"/>
    <property type="project" value="TreeGrafter"/>
</dbReference>
<evidence type="ECO:0000256" key="16">
    <source>
        <dbReference type="PROSITE-ProRule" id="PRU00076"/>
    </source>
</evidence>
<feature type="domain" description="EGF-like" evidence="20">
    <location>
        <begin position="925"/>
        <end position="964"/>
    </location>
</feature>
<dbReference type="CDD" id="cd00054">
    <property type="entry name" value="EGF_CA"/>
    <property type="match status" value="5"/>
</dbReference>
<dbReference type="Gene3D" id="2.60.120.200">
    <property type="match status" value="1"/>
</dbReference>
<evidence type="ECO:0000256" key="2">
    <source>
        <dbReference type="ARBA" id="ARBA00004613"/>
    </source>
</evidence>
<keyword evidence="9" id="KW-0732">Signal</keyword>
<dbReference type="SMART" id="SM00013">
    <property type="entry name" value="LRRNT"/>
    <property type="match status" value="2"/>
</dbReference>
<dbReference type="PROSITE" id="PS01186">
    <property type="entry name" value="EGF_2"/>
    <property type="match status" value="7"/>
</dbReference>
<dbReference type="PANTHER" id="PTHR45836:SF4">
    <property type="entry name" value="PROTEIN SLIT"/>
    <property type="match status" value="1"/>
</dbReference>
<dbReference type="SUPFAM" id="SSF49899">
    <property type="entry name" value="Concanavalin A-like lectins/glucanases"/>
    <property type="match status" value="1"/>
</dbReference>
<feature type="domain" description="CTCK" evidence="18">
    <location>
        <begin position="963"/>
        <end position="1045"/>
    </location>
</feature>
<dbReference type="InterPro" id="IPR000483">
    <property type="entry name" value="Cys-rich_flank_reg_C"/>
</dbReference>
<dbReference type="Gene3D" id="2.10.25.10">
    <property type="entry name" value="Laminin"/>
    <property type="match status" value="7"/>
</dbReference>
<protein>
    <submittedName>
        <fullName evidence="23">Slit homolog 1 protein</fullName>
    </submittedName>
</protein>
<dbReference type="SUPFAM" id="SSF57184">
    <property type="entry name" value="Growth factor receptor domain"/>
    <property type="match status" value="1"/>
</dbReference>
<dbReference type="SMART" id="SM00179">
    <property type="entry name" value="EGF_CA"/>
    <property type="match status" value="6"/>
</dbReference>
<gene>
    <name evidence="21" type="ORF">EVEC_LOCUS3122</name>
</gene>
<feature type="domain" description="EGF-like" evidence="20">
    <location>
        <begin position="545"/>
        <end position="582"/>
    </location>
</feature>
<dbReference type="InterPro" id="IPR013032">
    <property type="entry name" value="EGF-like_CS"/>
</dbReference>
<keyword evidence="8 17" id="KW-0812">Transmembrane</keyword>
<evidence type="ECO:0000313" key="23">
    <source>
        <dbReference type="WBParaSite" id="EVEC_0000341401-mRNA-1"/>
    </source>
</evidence>
<evidence type="ECO:0000256" key="12">
    <source>
        <dbReference type="ARBA" id="ARBA00022989"/>
    </source>
</evidence>
<dbReference type="EMBL" id="UXUI01007513">
    <property type="protein sequence ID" value="VDD87979.1"/>
    <property type="molecule type" value="Genomic_DNA"/>
</dbReference>
<feature type="disulfide bond" evidence="16">
    <location>
        <begin position="734"/>
        <end position="743"/>
    </location>
</feature>
<evidence type="ECO:0000259" key="18">
    <source>
        <dbReference type="PROSITE" id="PS01225"/>
    </source>
</evidence>
<dbReference type="InterPro" id="IPR000742">
    <property type="entry name" value="EGF"/>
</dbReference>
<feature type="disulfide bond" evidence="16">
    <location>
        <begin position="533"/>
        <end position="542"/>
    </location>
</feature>
<dbReference type="PROSITE" id="PS00010">
    <property type="entry name" value="ASX_HYDROXYL"/>
    <property type="match status" value="2"/>
</dbReference>
<evidence type="ECO:0000256" key="5">
    <source>
        <dbReference type="ARBA" id="ARBA00022525"/>
    </source>
</evidence>
<evidence type="ECO:0000256" key="3">
    <source>
        <dbReference type="ARBA" id="ARBA00022473"/>
    </source>
</evidence>
<dbReference type="SUPFAM" id="SSF57196">
    <property type="entry name" value="EGF/Laminin"/>
    <property type="match status" value="3"/>
</dbReference>
<reference evidence="21 22" key="2">
    <citation type="submission" date="2018-10" db="EMBL/GenBank/DDBJ databases">
        <authorList>
            <consortium name="Pathogen Informatics"/>
        </authorList>
    </citation>
    <scope>NUCLEOTIDE SEQUENCE [LARGE SCALE GENOMIC DNA]</scope>
</reference>
<dbReference type="Pfam" id="PF13855">
    <property type="entry name" value="LRR_8"/>
    <property type="match status" value="2"/>
</dbReference>
<feature type="domain" description="EGF-like" evidence="20">
    <location>
        <begin position="662"/>
        <end position="698"/>
    </location>
</feature>
<dbReference type="InterPro" id="IPR013320">
    <property type="entry name" value="ConA-like_dom_sf"/>
</dbReference>
<feature type="disulfide bond" evidence="16">
    <location>
        <begin position="688"/>
        <end position="697"/>
    </location>
</feature>
<feature type="disulfide bond" evidence="16">
    <location>
        <begin position="954"/>
        <end position="963"/>
    </location>
</feature>
<dbReference type="PROSITE" id="PS00022">
    <property type="entry name" value="EGF_1"/>
    <property type="match status" value="6"/>
</dbReference>
<dbReference type="STRING" id="51028.A0A158Q9X4"/>
<dbReference type="AlphaFoldDB" id="A0A158Q9X4"/>
<evidence type="ECO:0000256" key="8">
    <source>
        <dbReference type="ARBA" id="ARBA00022692"/>
    </source>
</evidence>
<dbReference type="PROSITE" id="PS51450">
    <property type="entry name" value="LRR"/>
    <property type="match status" value="1"/>
</dbReference>
<evidence type="ECO:0000256" key="14">
    <source>
        <dbReference type="ARBA" id="ARBA00023157"/>
    </source>
</evidence>
<evidence type="ECO:0000256" key="9">
    <source>
        <dbReference type="ARBA" id="ARBA00022729"/>
    </source>
</evidence>
<feature type="disulfide bond" evidence="16">
    <location>
        <begin position="572"/>
        <end position="581"/>
    </location>
</feature>
<dbReference type="GO" id="GO:0005576">
    <property type="term" value="C:extracellular region"/>
    <property type="evidence" value="ECO:0007669"/>
    <property type="project" value="UniProtKB-SubCell"/>
</dbReference>
<dbReference type="PROSITE" id="PS01225">
    <property type="entry name" value="CTCK_2"/>
    <property type="match status" value="1"/>
</dbReference>
<feature type="disulfide bond" evidence="16">
    <location>
        <begin position="713"/>
        <end position="723"/>
    </location>
</feature>
<dbReference type="Pfam" id="PF02210">
    <property type="entry name" value="Laminin_G_2"/>
    <property type="match status" value="1"/>
</dbReference>
<dbReference type="PROSITE" id="PS50026">
    <property type="entry name" value="EGF_3"/>
    <property type="match status" value="7"/>
</dbReference>
<dbReference type="PRINTS" id="PR00010">
    <property type="entry name" value="EGFBLOOD"/>
</dbReference>
<dbReference type="PANTHER" id="PTHR45836">
    <property type="entry name" value="SLIT HOMOLOG"/>
    <property type="match status" value="1"/>
</dbReference>
<dbReference type="CDD" id="cd00110">
    <property type="entry name" value="LamG"/>
    <property type="match status" value="1"/>
</dbReference>
<dbReference type="InterPro" id="IPR051355">
    <property type="entry name" value="Notch/Slit_guidance"/>
</dbReference>
<dbReference type="WBParaSite" id="EVEC_0000341401-mRNA-1">
    <property type="protein sequence ID" value="EVEC_0000341401-mRNA-1"/>
    <property type="gene ID" value="EVEC_0000341401"/>
</dbReference>
<dbReference type="SUPFAM" id="SSF52058">
    <property type="entry name" value="L domain-like"/>
    <property type="match status" value="1"/>
</dbReference>
<dbReference type="FunFam" id="3.80.10.10:FF:001438">
    <property type="entry name" value="Uncharacterized protein"/>
    <property type="match status" value="1"/>
</dbReference>